<proteinExistence type="predicted"/>
<comment type="caution">
    <text evidence="1">The sequence shown here is derived from an EMBL/GenBank/DDBJ whole genome shotgun (WGS) entry which is preliminary data.</text>
</comment>
<dbReference type="Proteomes" id="UP000698800">
    <property type="component" value="Unassembled WGS sequence"/>
</dbReference>
<protein>
    <submittedName>
        <fullName evidence="1">Uncharacterized protein</fullName>
    </submittedName>
</protein>
<evidence type="ECO:0000313" key="2">
    <source>
        <dbReference type="Proteomes" id="UP000698800"/>
    </source>
</evidence>
<evidence type="ECO:0000313" key="1">
    <source>
        <dbReference type="EMBL" id="KAH0544999.1"/>
    </source>
</evidence>
<accession>A0A9P8I7Z9</accession>
<dbReference type="OrthoDB" id="3344950at2759"/>
<keyword evidence="2" id="KW-1185">Reference proteome</keyword>
<name>A0A9P8I7Z9_9PEZI</name>
<dbReference type="AlphaFoldDB" id="A0A9P8I7Z9"/>
<dbReference type="EMBL" id="JAGHQL010000011">
    <property type="protein sequence ID" value="KAH0544999.1"/>
    <property type="molecule type" value="Genomic_DNA"/>
</dbReference>
<reference evidence="1" key="1">
    <citation type="submission" date="2021-03" db="EMBL/GenBank/DDBJ databases">
        <title>Comparative genomics and phylogenomic investigation of the class Geoglossomycetes provide insights into ecological specialization and systematics.</title>
        <authorList>
            <person name="Melie T."/>
            <person name="Pirro S."/>
            <person name="Miller A.N."/>
            <person name="Quandt A."/>
        </authorList>
    </citation>
    <scope>NUCLEOTIDE SEQUENCE</scope>
    <source>
        <strain evidence="1">GBOQ0MN5Z8</strain>
    </source>
</reference>
<sequence length="145" mass="16357">MATAETVELGPPHEPKEASIEAFKYLSLDIKKVLVHLRHTHNKHESKYFAAVSSLSDRDLVAFDESDLVLVRAGMSSYGLHLFGKLRLPKSDGGYIHVRMFVGGESENKVVKLHSIYNEEKELPDGSKTFRAILSKDDPLEWFDT</sequence>
<gene>
    <name evidence="1" type="ORF">FGG08_000925</name>
</gene>
<organism evidence="1 2">
    <name type="scientific">Glutinoglossum americanum</name>
    <dbReference type="NCBI Taxonomy" id="1670608"/>
    <lineage>
        <taxon>Eukaryota</taxon>
        <taxon>Fungi</taxon>
        <taxon>Dikarya</taxon>
        <taxon>Ascomycota</taxon>
        <taxon>Pezizomycotina</taxon>
        <taxon>Geoglossomycetes</taxon>
        <taxon>Geoglossales</taxon>
        <taxon>Geoglossaceae</taxon>
        <taxon>Glutinoglossum</taxon>
    </lineage>
</organism>